<dbReference type="Proteomes" id="UP000324748">
    <property type="component" value="Unassembled WGS sequence"/>
</dbReference>
<gene>
    <name evidence="2" type="ORF">PGT21_018717</name>
    <name evidence="1" type="ORF">PGTUg99_011116</name>
</gene>
<proteinExistence type="predicted"/>
<accession>A0A5B0LM74</accession>
<dbReference type="Proteomes" id="UP000325313">
    <property type="component" value="Unassembled WGS sequence"/>
</dbReference>
<name>A0A5B0LM74_PUCGR</name>
<comment type="caution">
    <text evidence="1">The sequence shown here is derived from an EMBL/GenBank/DDBJ whole genome shotgun (WGS) entry which is preliminary data.</text>
</comment>
<dbReference type="AlphaFoldDB" id="A0A5B0LM74"/>
<evidence type="ECO:0000313" key="3">
    <source>
        <dbReference type="Proteomes" id="UP000324748"/>
    </source>
</evidence>
<organism evidence="1 4">
    <name type="scientific">Puccinia graminis f. sp. tritici</name>
    <dbReference type="NCBI Taxonomy" id="56615"/>
    <lineage>
        <taxon>Eukaryota</taxon>
        <taxon>Fungi</taxon>
        <taxon>Dikarya</taxon>
        <taxon>Basidiomycota</taxon>
        <taxon>Pucciniomycotina</taxon>
        <taxon>Pucciniomycetes</taxon>
        <taxon>Pucciniales</taxon>
        <taxon>Pucciniaceae</taxon>
        <taxon>Puccinia</taxon>
    </lineage>
</organism>
<evidence type="ECO:0000313" key="1">
    <source>
        <dbReference type="EMBL" id="KAA1065156.1"/>
    </source>
</evidence>
<reference evidence="3 4" key="1">
    <citation type="submission" date="2019-05" db="EMBL/GenBank/DDBJ databases">
        <title>Emergence of the Ug99 lineage of the wheat stem rust pathogen through somatic hybridization.</title>
        <authorList>
            <person name="Li F."/>
            <person name="Upadhyaya N.M."/>
            <person name="Sperschneider J."/>
            <person name="Matny O."/>
            <person name="Nguyen-Phuc H."/>
            <person name="Mago R."/>
            <person name="Raley C."/>
            <person name="Miller M.E."/>
            <person name="Silverstein K.A.T."/>
            <person name="Henningsen E."/>
            <person name="Hirsch C.D."/>
            <person name="Visser B."/>
            <person name="Pretorius Z.A."/>
            <person name="Steffenson B.J."/>
            <person name="Schwessinger B."/>
            <person name="Dodds P.N."/>
            <person name="Figueroa M."/>
        </authorList>
    </citation>
    <scope>NUCLEOTIDE SEQUENCE [LARGE SCALE GENOMIC DNA]</scope>
    <source>
        <strain evidence="2">21-0</strain>
        <strain evidence="1 4">Ug99</strain>
    </source>
</reference>
<evidence type="ECO:0000313" key="4">
    <source>
        <dbReference type="Proteomes" id="UP000325313"/>
    </source>
</evidence>
<evidence type="ECO:0000313" key="2">
    <source>
        <dbReference type="EMBL" id="KAA1119243.1"/>
    </source>
</evidence>
<protein>
    <submittedName>
        <fullName evidence="1">Uncharacterized protein</fullName>
    </submittedName>
</protein>
<sequence length="87" mass="9043">MALSGIILQDVLKIQFLQICCTTEGRSQVAHSQKLLGHTEEICGNLTSGASGCGLAGAQAERSRNCGPAGANLGCRTPVHPARHDTD</sequence>
<keyword evidence="3" id="KW-1185">Reference proteome</keyword>
<dbReference type="EMBL" id="VDEP01000512">
    <property type="protein sequence ID" value="KAA1065156.1"/>
    <property type="molecule type" value="Genomic_DNA"/>
</dbReference>
<dbReference type="EMBL" id="VSWC01000001">
    <property type="protein sequence ID" value="KAA1119243.1"/>
    <property type="molecule type" value="Genomic_DNA"/>
</dbReference>